<keyword evidence="6 8" id="KW-0810">Translation regulation</keyword>
<dbReference type="PROSITE" id="PS51522">
    <property type="entry name" value="ZF_NANOS"/>
    <property type="match status" value="1"/>
</dbReference>
<dbReference type="Gene3D" id="4.10.60.30">
    <property type="entry name" value="Nanos, RNA-binding domain"/>
    <property type="match status" value="1"/>
</dbReference>
<comment type="subcellular location">
    <subcellularLocation>
        <location evidence="1">Cytoplasm</location>
    </subcellularLocation>
</comment>
<dbReference type="GO" id="GO:0005737">
    <property type="term" value="C:cytoplasm"/>
    <property type="evidence" value="ECO:0007669"/>
    <property type="project" value="UniProtKB-SubCell"/>
</dbReference>
<evidence type="ECO:0000256" key="4">
    <source>
        <dbReference type="ARBA" id="ARBA00022771"/>
    </source>
</evidence>
<evidence type="ECO:0000256" key="8">
    <source>
        <dbReference type="PROSITE-ProRule" id="PRU00855"/>
    </source>
</evidence>
<dbReference type="GO" id="GO:0006417">
    <property type="term" value="P:regulation of translation"/>
    <property type="evidence" value="ECO:0007669"/>
    <property type="project" value="UniProtKB-UniRule"/>
</dbReference>
<keyword evidence="10" id="KW-1185">Reference proteome</keyword>
<name>A0A915Q8C0_9BILA</name>
<evidence type="ECO:0000256" key="2">
    <source>
        <dbReference type="ARBA" id="ARBA00022490"/>
    </source>
</evidence>
<evidence type="ECO:0000256" key="1">
    <source>
        <dbReference type="ARBA" id="ARBA00004496"/>
    </source>
</evidence>
<keyword evidence="3" id="KW-0479">Metal-binding</keyword>
<dbReference type="PANTHER" id="PTHR12887">
    <property type="entry name" value="NANOS PROTEIN"/>
    <property type="match status" value="1"/>
</dbReference>
<dbReference type="Proteomes" id="UP000887581">
    <property type="component" value="Unplaced"/>
</dbReference>
<accession>A0A915Q8C0</accession>
<evidence type="ECO:0000256" key="5">
    <source>
        <dbReference type="ARBA" id="ARBA00022833"/>
    </source>
</evidence>
<dbReference type="WBParaSite" id="sdigi.contig96.g4234.t1">
    <property type="protein sequence ID" value="sdigi.contig96.g4234.t1"/>
    <property type="gene ID" value="sdigi.contig96.g4234"/>
</dbReference>
<dbReference type="InterPro" id="IPR008705">
    <property type="entry name" value="Nanos/Xcar2"/>
</dbReference>
<feature type="domain" description="Nanos-type" evidence="9">
    <location>
        <begin position="254"/>
        <end position="307"/>
    </location>
</feature>
<evidence type="ECO:0000256" key="6">
    <source>
        <dbReference type="ARBA" id="ARBA00022845"/>
    </source>
</evidence>
<evidence type="ECO:0000313" key="11">
    <source>
        <dbReference type="WBParaSite" id="sdigi.contig96.g4234.t1"/>
    </source>
</evidence>
<dbReference type="GO" id="GO:0003723">
    <property type="term" value="F:RNA binding"/>
    <property type="evidence" value="ECO:0007669"/>
    <property type="project" value="UniProtKB-UniRule"/>
</dbReference>
<keyword evidence="5" id="KW-0862">Zinc</keyword>
<evidence type="ECO:0000256" key="3">
    <source>
        <dbReference type="ARBA" id="ARBA00022723"/>
    </source>
</evidence>
<evidence type="ECO:0000256" key="7">
    <source>
        <dbReference type="ARBA" id="ARBA00022884"/>
    </source>
</evidence>
<evidence type="ECO:0000259" key="9">
    <source>
        <dbReference type="PROSITE" id="PS51522"/>
    </source>
</evidence>
<organism evidence="10 11">
    <name type="scientific">Setaria digitata</name>
    <dbReference type="NCBI Taxonomy" id="48799"/>
    <lineage>
        <taxon>Eukaryota</taxon>
        <taxon>Metazoa</taxon>
        <taxon>Ecdysozoa</taxon>
        <taxon>Nematoda</taxon>
        <taxon>Chromadorea</taxon>
        <taxon>Rhabditida</taxon>
        <taxon>Spirurina</taxon>
        <taxon>Spiruromorpha</taxon>
        <taxon>Filarioidea</taxon>
        <taxon>Setariidae</taxon>
        <taxon>Setaria</taxon>
    </lineage>
</organism>
<proteinExistence type="inferred from homology"/>
<keyword evidence="4 8" id="KW-0863">Zinc-finger</keyword>
<dbReference type="AlphaFoldDB" id="A0A915Q8C0"/>
<evidence type="ECO:0000313" key="10">
    <source>
        <dbReference type="Proteomes" id="UP000887581"/>
    </source>
</evidence>
<dbReference type="GO" id="GO:0008270">
    <property type="term" value="F:zinc ion binding"/>
    <property type="evidence" value="ECO:0007669"/>
    <property type="project" value="UniProtKB-KW"/>
</dbReference>
<dbReference type="InterPro" id="IPR024161">
    <property type="entry name" value="Znf_nanos-typ"/>
</dbReference>
<protein>
    <submittedName>
        <fullName evidence="11">Nanos-type domain-containing protein</fullName>
    </submittedName>
</protein>
<dbReference type="Pfam" id="PF05741">
    <property type="entry name" value="zf-nanos"/>
    <property type="match status" value="1"/>
</dbReference>
<sequence>MSSLSNVCNESNDIGFSMHFSEVTRAEATDHDLINSWPAGWMDRHFRNCAPCNTASTLTYTNNSEKGAVTDPQRDELAVLDGDINRLSASFTSPPSLVSLANCAPAVGLPSGNRYFGTEDHSNNSWLVSETAAAILNLHANLSAFLESWKPSVELGNGSAVLQGTTTTTNTATPRKLKDVLPNQLTFPATPSLLPLNPLQENIFASGFFGPRNCLDASRNVCKFAIFAANNKKQLADKWYCVFCFNNARFAYEKCGIVLYPKLNGPWRTHVCKDSKGVVICPALAAHVCRHCGATGKFAHTEKYCDSARKRRDQRMKILNRVH</sequence>
<keyword evidence="7 8" id="KW-0694">RNA-binding</keyword>
<comment type="similarity">
    <text evidence="8">Belongs to the nanos family.</text>
</comment>
<reference evidence="11" key="1">
    <citation type="submission" date="2022-11" db="UniProtKB">
        <authorList>
            <consortium name="WormBaseParasite"/>
        </authorList>
    </citation>
    <scope>IDENTIFICATION</scope>
</reference>
<dbReference type="InterPro" id="IPR038129">
    <property type="entry name" value="Nanos_sf"/>
</dbReference>
<keyword evidence="2" id="KW-0963">Cytoplasm</keyword>